<protein>
    <submittedName>
        <fullName evidence="2">Putative haloacid dehalogenase-like hydrolase family protein</fullName>
    </submittedName>
</protein>
<dbReference type="AlphaFoldDB" id="A0A2P2DBC3"/>
<dbReference type="InterPro" id="IPR011042">
    <property type="entry name" value="6-blade_b-propeller_TolB-like"/>
</dbReference>
<dbReference type="InterPro" id="IPR050952">
    <property type="entry name" value="TRIM-NHL_E3_ligases"/>
</dbReference>
<reference evidence="3" key="1">
    <citation type="journal article" date="2019" name="Microbiol. Immunol.">
        <title>Molecular and phenotypic characterization of Leptospira johnsonii sp. nov., Leptospira ellinghausenii sp. nov. and Leptospira ryugenii sp. nov. isolated from soil and water in Japan.</title>
        <authorList>
            <person name="Masuzawa T."/>
            <person name="Saito M."/>
            <person name="Nakao R."/>
            <person name="Nikaido Y."/>
            <person name="Matsumoto M."/>
            <person name="Ogawa M."/>
            <person name="Yokoyama M."/>
            <person name="Hidaka Y."/>
            <person name="Tomita J."/>
            <person name="Sakakibara K."/>
            <person name="Suzuki K."/>
            <person name="Yasuda S."/>
            <person name="Sato H."/>
            <person name="Yamaguchi M."/>
            <person name="Yoshida S.I."/>
            <person name="Koizumi N."/>
            <person name="Kawamura Y."/>
        </authorList>
    </citation>
    <scope>NUCLEOTIDE SEQUENCE [LARGE SCALE GENOMIC DNA]</scope>
    <source>
        <strain evidence="3">E18</strain>
    </source>
</reference>
<dbReference type="GO" id="GO:0016787">
    <property type="term" value="F:hydrolase activity"/>
    <property type="evidence" value="ECO:0007669"/>
    <property type="project" value="UniProtKB-KW"/>
</dbReference>
<dbReference type="InterPro" id="IPR001258">
    <property type="entry name" value="NHL_repeat"/>
</dbReference>
<dbReference type="Proteomes" id="UP000245206">
    <property type="component" value="Unassembled WGS sequence"/>
</dbReference>
<dbReference type="Pfam" id="PF01436">
    <property type="entry name" value="NHL"/>
    <property type="match status" value="1"/>
</dbReference>
<dbReference type="EMBL" id="BFAZ01000006">
    <property type="protein sequence ID" value="GBF41946.1"/>
    <property type="molecule type" value="Genomic_DNA"/>
</dbReference>
<keyword evidence="3" id="KW-1185">Reference proteome</keyword>
<keyword evidence="1" id="KW-0677">Repeat</keyword>
<keyword evidence="2" id="KW-0378">Hydrolase</keyword>
<proteinExistence type="predicted"/>
<evidence type="ECO:0000256" key="1">
    <source>
        <dbReference type="ARBA" id="ARBA00022737"/>
    </source>
</evidence>
<name>A0A2P2DBC3_9LEPT</name>
<gene>
    <name evidence="2" type="ORF">LPTSP2_12320</name>
</gene>
<comment type="caution">
    <text evidence="2">The sequence shown here is derived from an EMBL/GenBank/DDBJ whole genome shotgun (WGS) entry which is preliminary data.</text>
</comment>
<accession>A0A2P2DBC3</accession>
<sequence length="395" mass="42073">METLFLKEILGDIRPYCGGQKTSSFAKFTNFQRADVVIGQPDFETNASVPLSGASLKQPGPVTVSGNQLYISDSRNHRILGYHQIPTLNGATADFVIGQVDDVSSLIATPPTATSFKYQWNIASSNNRLFVADTSNNRHLIYNSLPTANVAADVVLGVSNFTTVGVGSCSNTDLSGSEGVSTANGKLFVADEGHHRVLIWNTIPTSNNTPADIVLGQADFTSCSPNRGGPTPTANSLSTPGGVWTDGTRLFVADSYNGRVLIWNTIPTFNGQPADLVLGQPNMEIAVSATTGGGFLVGGVYNVYSNGVQLVIGDAYNHRVLIWNSIPKTNGQPADTVLGQINFTNNAPNDDEQTGVAGVTPTARTLYNPYGVYMVGKLLFVSDFDNNRVLIFKGK</sequence>
<organism evidence="2 3">
    <name type="scientific">Leptospira ellinghausenii</name>
    <dbReference type="NCBI Taxonomy" id="1917822"/>
    <lineage>
        <taxon>Bacteria</taxon>
        <taxon>Pseudomonadati</taxon>
        <taxon>Spirochaetota</taxon>
        <taxon>Spirochaetia</taxon>
        <taxon>Leptospirales</taxon>
        <taxon>Leptospiraceae</taxon>
        <taxon>Leptospira</taxon>
    </lineage>
</organism>
<dbReference type="Gene3D" id="2.120.10.30">
    <property type="entry name" value="TolB, C-terminal domain"/>
    <property type="match status" value="2"/>
</dbReference>
<evidence type="ECO:0000313" key="3">
    <source>
        <dbReference type="Proteomes" id="UP000245206"/>
    </source>
</evidence>
<dbReference type="SUPFAM" id="SSF63825">
    <property type="entry name" value="YWTD domain"/>
    <property type="match status" value="1"/>
</dbReference>
<dbReference type="PANTHER" id="PTHR24104">
    <property type="entry name" value="E3 UBIQUITIN-PROTEIN LIGASE NHLRC1-RELATED"/>
    <property type="match status" value="1"/>
</dbReference>
<evidence type="ECO:0000313" key="2">
    <source>
        <dbReference type="EMBL" id="GBF41946.1"/>
    </source>
</evidence>